<dbReference type="Proteomes" id="UP001500279">
    <property type="component" value="Unassembled WGS sequence"/>
</dbReference>
<keyword evidence="2" id="KW-1185">Reference proteome</keyword>
<dbReference type="EMBL" id="BAAAEW010000052">
    <property type="protein sequence ID" value="GAA0771287.1"/>
    <property type="molecule type" value="Genomic_DNA"/>
</dbReference>
<proteinExistence type="predicted"/>
<dbReference type="Pfam" id="PF11142">
    <property type="entry name" value="DUF2917"/>
    <property type="match status" value="1"/>
</dbReference>
<comment type="caution">
    <text evidence="1">The sequence shown here is derived from an EMBL/GenBank/DDBJ whole genome shotgun (WGS) entry which is preliminary data.</text>
</comment>
<organism evidence="1 2">
    <name type="scientific">Ideonella azotifigens</name>
    <dbReference type="NCBI Taxonomy" id="513160"/>
    <lineage>
        <taxon>Bacteria</taxon>
        <taxon>Pseudomonadati</taxon>
        <taxon>Pseudomonadota</taxon>
        <taxon>Betaproteobacteria</taxon>
        <taxon>Burkholderiales</taxon>
        <taxon>Sphaerotilaceae</taxon>
        <taxon>Ideonella</taxon>
    </lineage>
</organism>
<evidence type="ECO:0008006" key="3">
    <source>
        <dbReference type="Google" id="ProtNLM"/>
    </source>
</evidence>
<reference evidence="1 2" key="1">
    <citation type="journal article" date="2019" name="Int. J. Syst. Evol. Microbiol.">
        <title>The Global Catalogue of Microorganisms (GCM) 10K type strain sequencing project: providing services to taxonomists for standard genome sequencing and annotation.</title>
        <authorList>
            <consortium name="The Broad Institute Genomics Platform"/>
            <consortium name="The Broad Institute Genome Sequencing Center for Infectious Disease"/>
            <person name="Wu L."/>
            <person name="Ma J."/>
        </authorList>
    </citation>
    <scope>NUCLEOTIDE SEQUENCE [LARGE SCALE GENOMIC DNA]</scope>
    <source>
        <strain evidence="1 2">JCM 15503</strain>
    </source>
</reference>
<dbReference type="RefSeq" id="WP_231012668.1">
    <property type="nucleotide sequence ID" value="NZ_BAAAEW010000052.1"/>
</dbReference>
<sequence>MNPTTAPVSLRLVDPGASFVLAQGQLVHLGPAGRAGPVLGASAAPWRLQVQAGAVWVTWPGCGDDVFLSVGEQVEVPAGVTVLVEAEPRIWRGAARLCLQVQAPTPGRRQRWGQAWRRWRSGGWQPARRVV</sequence>
<gene>
    <name evidence="1" type="ORF">GCM10009107_63750</name>
</gene>
<evidence type="ECO:0000313" key="2">
    <source>
        <dbReference type="Proteomes" id="UP001500279"/>
    </source>
</evidence>
<accession>A0ABN1KMF3</accession>
<name>A0ABN1KMF3_9BURK</name>
<evidence type="ECO:0000313" key="1">
    <source>
        <dbReference type="EMBL" id="GAA0771287.1"/>
    </source>
</evidence>
<dbReference type="InterPro" id="IPR021317">
    <property type="entry name" value="DUF2917"/>
</dbReference>
<protein>
    <recommendedName>
        <fullName evidence="3">DUF2917 domain-containing protein</fullName>
    </recommendedName>
</protein>